<dbReference type="EMBL" id="BGZJ01000002">
    <property type="protein sequence ID" value="GBO94872.1"/>
    <property type="molecule type" value="Genomic_DNA"/>
</dbReference>
<feature type="chain" id="PRO_5030071295" description="Lipoprotein" evidence="2">
    <location>
        <begin position="25"/>
        <end position="188"/>
    </location>
</feature>
<dbReference type="Proteomes" id="UP000266091">
    <property type="component" value="Unassembled WGS sequence"/>
</dbReference>
<comment type="caution">
    <text evidence="3">The sequence shown here is derived from an EMBL/GenBank/DDBJ whole genome shotgun (WGS) entry which is preliminary data.</text>
</comment>
<evidence type="ECO:0008006" key="5">
    <source>
        <dbReference type="Google" id="ProtNLM"/>
    </source>
</evidence>
<accession>A0A401LJ49</accession>
<gene>
    <name evidence="3" type="ORF">MESMUL_22260</name>
</gene>
<protein>
    <recommendedName>
        <fullName evidence="5">Lipoprotein</fullName>
    </recommendedName>
</protein>
<feature type="coiled-coil region" evidence="1">
    <location>
        <begin position="128"/>
        <end position="155"/>
    </location>
</feature>
<keyword evidence="4" id="KW-1185">Reference proteome</keyword>
<sequence>MKPWILLSAALLGVSLTPAETALAKGYDAYSLLDSARGVMGGYKAPAPEKRTYLNVAYPRWDTASIKNFRIQYREPSSSCCLDDKYETITTYDKFGGIHDKNVRLTAARRRYWNESYIQGTAYTRTPEYQLEQLKKQAEENQQKLEEMIKNSKFRANGEVNGKPAYYNPVTRQSLTADSDGKYKLRDW</sequence>
<evidence type="ECO:0000256" key="1">
    <source>
        <dbReference type="SAM" id="Coils"/>
    </source>
</evidence>
<feature type="signal peptide" evidence="2">
    <location>
        <begin position="1"/>
        <end position="24"/>
    </location>
</feature>
<accession>A0A388SER1</accession>
<reference evidence="3 4" key="1">
    <citation type="journal article" date="2018" name="Int. J. Syst. Evol. Microbiol.">
        <title>Mesosutterella multiformis gen. nov., sp. nov., a member of the family Sutterellaceae and Sutterella megalosphaeroides sp. nov., isolated from human faeces.</title>
        <authorList>
            <person name="Sakamoto M."/>
            <person name="Ikeyama N."/>
            <person name="Kunihiro T."/>
            <person name="Iino T."/>
            <person name="Yuki M."/>
            <person name="Ohkuma M."/>
        </authorList>
    </citation>
    <scope>NUCLEOTIDE SEQUENCE [LARGE SCALE GENOMIC DNA]</scope>
    <source>
        <strain evidence="3 4">4NBBH2</strain>
    </source>
</reference>
<dbReference type="AlphaFoldDB" id="A0A388SER1"/>
<evidence type="ECO:0000313" key="4">
    <source>
        <dbReference type="Proteomes" id="UP000266091"/>
    </source>
</evidence>
<organism evidence="3 4">
    <name type="scientific">Mesosutterella multiformis</name>
    <dbReference type="NCBI Taxonomy" id="2259133"/>
    <lineage>
        <taxon>Bacteria</taxon>
        <taxon>Pseudomonadati</taxon>
        <taxon>Pseudomonadota</taxon>
        <taxon>Betaproteobacteria</taxon>
        <taxon>Burkholderiales</taxon>
        <taxon>Sutterellaceae</taxon>
        <taxon>Mesosutterella</taxon>
    </lineage>
</organism>
<dbReference type="OrthoDB" id="9967209at2"/>
<evidence type="ECO:0000256" key="2">
    <source>
        <dbReference type="SAM" id="SignalP"/>
    </source>
</evidence>
<proteinExistence type="predicted"/>
<keyword evidence="2" id="KW-0732">Signal</keyword>
<evidence type="ECO:0000313" key="3">
    <source>
        <dbReference type="EMBL" id="GBO94872.1"/>
    </source>
</evidence>
<dbReference type="RefSeq" id="WP_116271057.1">
    <property type="nucleotide sequence ID" value="NZ_BGZJ01000002.1"/>
</dbReference>
<name>A0A388SER1_9BURK</name>
<keyword evidence="1" id="KW-0175">Coiled coil</keyword>